<dbReference type="Pfam" id="PF11784">
    <property type="entry name" value="DUF3320"/>
    <property type="match status" value="1"/>
</dbReference>
<evidence type="ECO:0000259" key="6">
    <source>
        <dbReference type="Pfam" id="PF18741"/>
    </source>
</evidence>
<reference evidence="7 8" key="1">
    <citation type="submission" date="2019-03" db="EMBL/GenBank/DDBJ databases">
        <title>Deep-cultivation of Planctomycetes and their phenomic and genomic characterization uncovers novel biology.</title>
        <authorList>
            <person name="Wiegand S."/>
            <person name="Jogler M."/>
            <person name="Boedeker C."/>
            <person name="Pinto D."/>
            <person name="Vollmers J."/>
            <person name="Rivas-Marin E."/>
            <person name="Kohn T."/>
            <person name="Peeters S.H."/>
            <person name="Heuer A."/>
            <person name="Rast P."/>
            <person name="Oberbeckmann S."/>
            <person name="Bunk B."/>
            <person name="Jeske O."/>
            <person name="Meyerdierks A."/>
            <person name="Storesund J.E."/>
            <person name="Kallscheuer N."/>
            <person name="Luecker S."/>
            <person name="Lage O.M."/>
            <person name="Pohl T."/>
            <person name="Merkel B.J."/>
            <person name="Hornburger P."/>
            <person name="Mueller R.-W."/>
            <person name="Bruemmer F."/>
            <person name="Labrenz M."/>
            <person name="Spormann A.M."/>
            <person name="Op den Camp H."/>
            <person name="Overmann J."/>
            <person name="Amann R."/>
            <person name="Jetten M.S.M."/>
            <person name="Mascher T."/>
            <person name="Medema M.H."/>
            <person name="Devos D.P."/>
            <person name="Kaster A.-K."/>
            <person name="Ovreas L."/>
            <person name="Rohde M."/>
            <person name="Galperin M.Y."/>
            <person name="Jogler C."/>
        </authorList>
    </citation>
    <scope>NUCLEOTIDE SEQUENCE [LARGE SCALE GENOMIC DNA]</scope>
    <source>
        <strain evidence="7 8">V202</strain>
    </source>
</reference>
<accession>A0A517WX49</accession>
<dbReference type="FunFam" id="3.40.960.10:FF:000002">
    <property type="entry name" value="DNA helicase related protein"/>
    <property type="match status" value="1"/>
</dbReference>
<dbReference type="Proteomes" id="UP000318384">
    <property type="component" value="Chromosome"/>
</dbReference>
<dbReference type="Gene3D" id="3.40.50.300">
    <property type="entry name" value="P-loop containing nucleotide triphosphate hydrolases"/>
    <property type="match status" value="3"/>
</dbReference>
<evidence type="ECO:0000256" key="2">
    <source>
        <dbReference type="SAM" id="MobiDB-lite"/>
    </source>
</evidence>
<keyword evidence="7" id="KW-0547">Nucleotide-binding</keyword>
<feature type="domain" description="DUF3320" evidence="3">
    <location>
        <begin position="1849"/>
        <end position="1898"/>
    </location>
</feature>
<dbReference type="SUPFAM" id="SSF52540">
    <property type="entry name" value="P-loop containing nucleoside triphosphate hydrolases"/>
    <property type="match status" value="1"/>
</dbReference>
<evidence type="ECO:0000313" key="8">
    <source>
        <dbReference type="Proteomes" id="UP000318384"/>
    </source>
</evidence>
<protein>
    <submittedName>
        <fullName evidence="7">ATP-dependent RecD-like DNA helicase</fullName>
        <ecNumber evidence="7">3.6.4.12</ecNumber>
    </submittedName>
</protein>
<evidence type="ECO:0000256" key="1">
    <source>
        <dbReference type="SAM" id="Coils"/>
    </source>
</evidence>
<dbReference type="GO" id="GO:0016787">
    <property type="term" value="F:hydrolase activity"/>
    <property type="evidence" value="ECO:0007669"/>
    <property type="project" value="UniProtKB-KW"/>
</dbReference>
<proteinExistence type="predicted"/>
<organism evidence="7 8">
    <name type="scientific">Gimesia aquarii</name>
    <dbReference type="NCBI Taxonomy" id="2527964"/>
    <lineage>
        <taxon>Bacteria</taxon>
        <taxon>Pseudomonadati</taxon>
        <taxon>Planctomycetota</taxon>
        <taxon>Planctomycetia</taxon>
        <taxon>Planctomycetales</taxon>
        <taxon>Planctomycetaceae</taxon>
        <taxon>Gimesia</taxon>
    </lineage>
</organism>
<dbReference type="InterPro" id="IPR021754">
    <property type="entry name" value="DUF3320"/>
</dbReference>
<gene>
    <name evidence="7" type="primary">recD2</name>
    <name evidence="7" type="ORF">V202x_32380</name>
</gene>
<feature type="region of interest" description="Disordered" evidence="2">
    <location>
        <begin position="45"/>
        <end position="67"/>
    </location>
</feature>
<feature type="domain" description="Restriction endonuclease type II-like" evidence="6">
    <location>
        <begin position="1695"/>
        <end position="1792"/>
    </location>
</feature>
<keyword evidence="7" id="KW-0347">Helicase</keyword>
<dbReference type="Gene3D" id="3.40.960.10">
    <property type="entry name" value="VSR Endonuclease"/>
    <property type="match status" value="1"/>
</dbReference>
<dbReference type="InterPro" id="IPR011335">
    <property type="entry name" value="Restrct_endonuc-II-like"/>
</dbReference>
<dbReference type="InterPro" id="IPR049468">
    <property type="entry name" value="Restrct_endonuc-II-like_dom"/>
</dbReference>
<keyword evidence="1" id="KW-0175">Coiled coil</keyword>
<sequence length="1999" mass="227125">MFRLLTALELQRIFKYFAGLLKDSLINSHIIALYTEQSIPAYVPSMNPNDSMKMPTQNQEEETSSNSSNLNEVLIHVDLIDCLNYASFQNSVPVLRSLQIENSTSETFNSIELTMQTEPGFGRTKKWTFERITPGNSISASDLKIDLDPGYLNGLNEAERGEVRFTLRNGDSVIVERVEEIRVLAREEWGGFHSMAELLAAFVMPNDPAVAKILKKAGDILAQHGHSSALDGYQQRDPGRAFMLGAAIWSAIAAEGLTYTNPPSSFELVGQKTRRPGSILSDGLATCLDSSLLFAAVLEAVGLNPVLILIDGHCFTGFWLVEQTFNNLIETDSSEVRKGLSAKELITFETTLITSRPPVQFQAAIDAAKVKTHASQEEVFLAAIDITRARMAQIRPLASHDHTQLKETPETQENFALPLPKAPVFTDLPPEQTDEKPKTPEGRIDRWQRKLLDLSLRNRLLNFRATKQSVPFYSPDVSLLEDHLSDQKSMKIISLPEHNPMGDRDARLFYQETGEDIDAEFAKDALERHEVPSTLSKTELDNRLTNLYRAARNDLAEGGTNTLFLAVGFLKWKRAPEDEKSYRAPLLLIPVKLVRKSALSAFHLRHHEDEIRFNSTLIQLLKKDFDRDLSQFEADLPTDERGIDVPQVLELMRRAVREIPGFEVIDEISLSTFSFAKYLMWKDLVDRTTHLKENRVVCHLIDNPDKPFEPGVYTSIPKSTEIDQRYQPAELVHPLPADSSQLAAIMAAAEGHDFVLIGPPGTGKSQTIANMIAQCLAENKTVLFVAEKTAALDVVYRRLCQHGLGDICLELHSRTAERRKFLDQLERSWNANRKAAKTDWIKVNEKLLIKRNALNQYVSALHQIDESGWSVYQAMGIAVKFKQHTAPRLEWEGSLQITKARYEKLIEMIDELALTYGAISPAPALQSIKTTEWSTAWEERLLSSIAQIRSAVTSLQGPLQEFVAAIGLKETEGFSLDFFKELRILAGTLTDASQENYRIIFDKDFARASLQIKQLSKDLKAFEKAQKSTEAFYKQDEIEQIPVKDLDYQWRQVKSKLWPLSYFAKKQVRKLLQTYATSGTVDPEKDLPQIELMQKYLEKINGNSLADRTHHWKGPETNTEDFQRFLEDAERIRQTIISFGKTTNSLKLVSSRLAPVLIDDSEDHPILVNAQNYITAIQTFIESCNEFKHIAGAPPFTKVDSDILQSTLSTLGRIEAHRVELRKWISWMKVREKTDNAGLGVFIDSLEQEQIQPENLRQTFEIAFVRWWLPKAIDRSDILRQFQSFQHEEIIRDFCDLDQTARIEAANQVQKIRVHHLPDPDSVARKSELGLLRHQMRLKRPSKAIREVISGMPETFSKLVPCLLMSPLSIAQYLPPEQAMFDVVIFDEASQITTWDAIGAIARGRQTIIVGDPKQLPPTNFFGRVENDEEDDDLEDHERDLESILDEATASGLPLNHLTWHYRSRHESLISFSNWNYYDNKLFTYPSAVTADQAVSMKHLPNAIYDRGKSRTNRIEAETLVADAVIRMKSWLNLPEDNRPTLGVITFNSQQQSLIQDLFDQSLRDSPELEWFFEDARIEPTVVKNLENVQGDERDVMLFSITNGPDEARRKINQVLLTFGALNREGGERRLNVAVTRARQELMVYVSFLPEQLKAESSRSKGLRDLKSFLEYAQKGRSALLSGPAESKGEFESPFEEAVASKLSEKGWEVLPQIGVSKFRVDLGVIHPDRPGTFLAGIECDGATYHRSATARDRDKIREQVLRNLGWEILRIWSPDWWYDPDGALAKIENQLQDLLQQSRNKQTEEKLELGSTGIENEEAQVEDASSNLDNQQNIYCETDLTSFIPEPDLFYETSYQETLRSMIDAILETEAPIRDDVLAQKIARAHGWARTGRKIREHVFSFLETATNTNESTGRFIWNQEAPATMLEYRFPDEQENLRPVDEITIAELCGFIDRNKKLLLESDPALSIAREMGISRLNGSSRERFEEAIQEYQSKSV</sequence>
<dbReference type="EMBL" id="CP037422">
    <property type="protein sequence ID" value="QDU09841.1"/>
    <property type="molecule type" value="Genomic_DNA"/>
</dbReference>
<evidence type="ECO:0000259" key="4">
    <source>
        <dbReference type="Pfam" id="PF13086"/>
    </source>
</evidence>
<keyword evidence="7" id="KW-0378">Hydrolase</keyword>
<feature type="domain" description="DNA2/NAM7 helicase-like C-terminal" evidence="5">
    <location>
        <begin position="1444"/>
        <end position="1644"/>
    </location>
</feature>
<dbReference type="Pfam" id="PF18741">
    <property type="entry name" value="MTES_1575"/>
    <property type="match status" value="1"/>
</dbReference>
<dbReference type="EC" id="3.6.4.12" evidence="7"/>
<dbReference type="CDD" id="cd18808">
    <property type="entry name" value="SF1_C_Upf1"/>
    <property type="match status" value="1"/>
</dbReference>
<feature type="coiled-coil region" evidence="1">
    <location>
        <begin position="1785"/>
        <end position="1835"/>
    </location>
</feature>
<dbReference type="Pfam" id="PF13195">
    <property type="entry name" value="DUF4011"/>
    <property type="match status" value="1"/>
</dbReference>
<dbReference type="FunFam" id="3.40.50.300:FF:002063">
    <property type="entry name" value="DNA helicase related protein"/>
    <property type="match status" value="1"/>
</dbReference>
<evidence type="ECO:0000313" key="7">
    <source>
        <dbReference type="EMBL" id="QDU09841.1"/>
    </source>
</evidence>
<dbReference type="InterPro" id="IPR041677">
    <property type="entry name" value="DNA2/NAM7_AAA_11"/>
</dbReference>
<dbReference type="Pfam" id="PF13087">
    <property type="entry name" value="AAA_12"/>
    <property type="match status" value="1"/>
</dbReference>
<keyword evidence="7" id="KW-0067">ATP-binding</keyword>
<keyword evidence="8" id="KW-1185">Reference proteome</keyword>
<dbReference type="InterPro" id="IPR025103">
    <property type="entry name" value="DUF4011"/>
</dbReference>
<name>A0A517WX49_9PLAN</name>
<evidence type="ECO:0000259" key="5">
    <source>
        <dbReference type="Pfam" id="PF13087"/>
    </source>
</evidence>
<dbReference type="InterPro" id="IPR045055">
    <property type="entry name" value="DNA2/NAM7-like"/>
</dbReference>
<feature type="domain" description="DNA2/NAM7 helicase helicase" evidence="4">
    <location>
        <begin position="1379"/>
        <end position="1419"/>
    </location>
</feature>
<dbReference type="GO" id="GO:0003678">
    <property type="term" value="F:DNA helicase activity"/>
    <property type="evidence" value="ECO:0007669"/>
    <property type="project" value="UniProtKB-EC"/>
</dbReference>
<dbReference type="PANTHER" id="PTHR10887:SF495">
    <property type="entry name" value="HELICASE SENATAXIN ISOFORM X1-RELATED"/>
    <property type="match status" value="1"/>
</dbReference>
<evidence type="ECO:0000259" key="3">
    <source>
        <dbReference type="Pfam" id="PF11784"/>
    </source>
</evidence>
<dbReference type="InterPro" id="IPR047187">
    <property type="entry name" value="SF1_C_Upf1"/>
</dbReference>
<feature type="domain" description="DNA2/NAM7 helicase helicase" evidence="4">
    <location>
        <begin position="738"/>
        <end position="801"/>
    </location>
</feature>
<dbReference type="InterPro" id="IPR027417">
    <property type="entry name" value="P-loop_NTPase"/>
</dbReference>
<dbReference type="InterPro" id="IPR041679">
    <property type="entry name" value="DNA2/NAM7-like_C"/>
</dbReference>
<dbReference type="Pfam" id="PF13086">
    <property type="entry name" value="AAA_11"/>
    <property type="match status" value="2"/>
</dbReference>
<dbReference type="PANTHER" id="PTHR10887">
    <property type="entry name" value="DNA2/NAM7 HELICASE FAMILY"/>
    <property type="match status" value="1"/>
</dbReference>
<dbReference type="SUPFAM" id="SSF52980">
    <property type="entry name" value="Restriction endonuclease-like"/>
    <property type="match status" value="1"/>
</dbReference>